<protein>
    <recommendedName>
        <fullName evidence="3">Mitochondrial glycoprotein family protein</fullName>
    </recommendedName>
</protein>
<dbReference type="AlphaFoldDB" id="A0A4P1R4F3"/>
<dbReference type="PANTHER" id="PTHR10826:SF27">
    <property type="entry name" value="OS06G0326500 PROTEIN"/>
    <property type="match status" value="1"/>
</dbReference>
<accession>A0A4P1R4F3</accession>
<sequence length="271" mass="30523">MAIYAVLRRASSTVLSLASRRAASSVLPLASRSALTSSSSVSASSSSRNFHTLLFNRFGNVNLSHMRITTIECKNFATKTNADDNLVQVLDSEIKCAFEDDKAQRQVEIPDDFPFEIEDNPGERTIQLKRQYQDETIKVQVDIPNVAPEENEDEDDHEGEKNDYGTSIPLVVSVFKGGNGVSLEFGVTAFPDEVSIDSLSVKQPEDSEEQLAYEGPDFTDLDENLQKAFHKYLEIRGIKPSTTNFLQEYMFSKDNNEYLDWLKNLKNFIEK</sequence>
<keyword evidence="2" id="KW-1185">Reference proteome</keyword>
<dbReference type="PANTHER" id="PTHR10826">
    <property type="entry name" value="COMPLEMENT COMPONENT 1"/>
    <property type="match status" value="1"/>
</dbReference>
<dbReference type="Pfam" id="PF02330">
    <property type="entry name" value="MAM33"/>
    <property type="match status" value="1"/>
</dbReference>
<dbReference type="STRING" id="3871.A0A4P1R4F3"/>
<dbReference type="Gene3D" id="3.10.280.10">
    <property type="entry name" value="Mitochondrial glycoprotein"/>
    <property type="match status" value="1"/>
</dbReference>
<dbReference type="EMBL" id="CM007371">
    <property type="protein sequence ID" value="OIW01231.1"/>
    <property type="molecule type" value="Genomic_DNA"/>
</dbReference>
<evidence type="ECO:0000313" key="2">
    <source>
        <dbReference type="Proteomes" id="UP000188354"/>
    </source>
</evidence>
<gene>
    <name evidence="1" type="ORF">TanjilG_10392</name>
</gene>
<name>A0A4P1R4F3_LUPAN</name>
<dbReference type="InterPro" id="IPR003428">
    <property type="entry name" value="MAM33"/>
</dbReference>
<evidence type="ECO:0008006" key="3">
    <source>
        <dbReference type="Google" id="ProtNLM"/>
    </source>
</evidence>
<dbReference type="SUPFAM" id="SSF54529">
    <property type="entry name" value="Mitochondrial glycoprotein MAM33-like"/>
    <property type="match status" value="1"/>
</dbReference>
<dbReference type="KEGG" id="lang:109360812"/>
<dbReference type="FunFam" id="3.10.280.10:FF:000002">
    <property type="entry name" value="Mitochondrial glycoprotein family protein"/>
    <property type="match status" value="1"/>
</dbReference>
<dbReference type="Gramene" id="OIW01231">
    <property type="protein sequence ID" value="OIW01231"/>
    <property type="gene ID" value="TanjilG_10392"/>
</dbReference>
<dbReference type="Proteomes" id="UP000188354">
    <property type="component" value="Chromosome LG11"/>
</dbReference>
<evidence type="ECO:0000313" key="1">
    <source>
        <dbReference type="EMBL" id="OIW01231.1"/>
    </source>
</evidence>
<organism evidence="1 2">
    <name type="scientific">Lupinus angustifolius</name>
    <name type="common">Narrow-leaved blue lupine</name>
    <dbReference type="NCBI Taxonomy" id="3871"/>
    <lineage>
        <taxon>Eukaryota</taxon>
        <taxon>Viridiplantae</taxon>
        <taxon>Streptophyta</taxon>
        <taxon>Embryophyta</taxon>
        <taxon>Tracheophyta</taxon>
        <taxon>Spermatophyta</taxon>
        <taxon>Magnoliopsida</taxon>
        <taxon>eudicotyledons</taxon>
        <taxon>Gunneridae</taxon>
        <taxon>Pentapetalae</taxon>
        <taxon>rosids</taxon>
        <taxon>fabids</taxon>
        <taxon>Fabales</taxon>
        <taxon>Fabaceae</taxon>
        <taxon>Papilionoideae</taxon>
        <taxon>50 kb inversion clade</taxon>
        <taxon>genistoids sensu lato</taxon>
        <taxon>core genistoids</taxon>
        <taxon>Genisteae</taxon>
        <taxon>Lupinus</taxon>
    </lineage>
</organism>
<dbReference type="InterPro" id="IPR036561">
    <property type="entry name" value="MAM33_sf"/>
</dbReference>
<proteinExistence type="predicted"/>
<reference evidence="1 2" key="1">
    <citation type="journal article" date="2017" name="Plant Biotechnol. J.">
        <title>A comprehensive draft genome sequence for lupin (Lupinus angustifolius), an emerging health food: insights into plant-microbe interactions and legume evolution.</title>
        <authorList>
            <person name="Hane J.K."/>
            <person name="Ming Y."/>
            <person name="Kamphuis L.G."/>
            <person name="Nelson M.N."/>
            <person name="Garg G."/>
            <person name="Atkins C.A."/>
            <person name="Bayer P.E."/>
            <person name="Bravo A."/>
            <person name="Bringans S."/>
            <person name="Cannon S."/>
            <person name="Edwards D."/>
            <person name="Foley R."/>
            <person name="Gao L.L."/>
            <person name="Harrison M.J."/>
            <person name="Huang W."/>
            <person name="Hurgobin B."/>
            <person name="Li S."/>
            <person name="Liu C.W."/>
            <person name="McGrath A."/>
            <person name="Morahan G."/>
            <person name="Murray J."/>
            <person name="Weller J."/>
            <person name="Jian J."/>
            <person name="Singh K.B."/>
        </authorList>
    </citation>
    <scope>NUCLEOTIDE SEQUENCE [LARGE SCALE GENOMIC DNA]</scope>
    <source>
        <strain evidence="2">cv. Tanjil</strain>
        <tissue evidence="1">Whole plant</tissue>
    </source>
</reference>
<dbReference type="GO" id="GO:0005759">
    <property type="term" value="C:mitochondrial matrix"/>
    <property type="evidence" value="ECO:0007669"/>
    <property type="project" value="InterPro"/>
</dbReference>
<dbReference type="OrthoDB" id="278212at2759"/>